<sequence>MKLIAVLSAFLLPISVLARIGGPCSGSHHNNRCICLDRNECVNRYGGRAFEGTPGNYPCPSDPGNVWGCTVYDRCPGYGGDTGCVWTNIAPGCPSGRIIQDPVCPGPNEFVCCDVI</sequence>
<dbReference type="GeneID" id="87832541"/>
<keyword evidence="1" id="KW-0732">Signal</keyword>
<name>A0AAN6TSC1_9PEZI</name>
<gene>
    <name evidence="2" type="ORF">N657DRAFT_674725</name>
</gene>
<comment type="caution">
    <text evidence="2">The sequence shown here is derived from an EMBL/GenBank/DDBJ whole genome shotgun (WGS) entry which is preliminary data.</text>
</comment>
<evidence type="ECO:0000256" key="1">
    <source>
        <dbReference type="SAM" id="SignalP"/>
    </source>
</evidence>
<dbReference type="RefSeq" id="XP_062643537.1">
    <property type="nucleotide sequence ID" value="XM_062795773.1"/>
</dbReference>
<dbReference type="AlphaFoldDB" id="A0AAN6TSC1"/>
<organism evidence="2 3">
    <name type="scientific">Parathielavia appendiculata</name>
    <dbReference type="NCBI Taxonomy" id="2587402"/>
    <lineage>
        <taxon>Eukaryota</taxon>
        <taxon>Fungi</taxon>
        <taxon>Dikarya</taxon>
        <taxon>Ascomycota</taxon>
        <taxon>Pezizomycotina</taxon>
        <taxon>Sordariomycetes</taxon>
        <taxon>Sordariomycetidae</taxon>
        <taxon>Sordariales</taxon>
        <taxon>Chaetomiaceae</taxon>
        <taxon>Parathielavia</taxon>
    </lineage>
</organism>
<evidence type="ECO:0000313" key="2">
    <source>
        <dbReference type="EMBL" id="KAK4119764.1"/>
    </source>
</evidence>
<keyword evidence="3" id="KW-1185">Reference proteome</keyword>
<feature type="signal peptide" evidence="1">
    <location>
        <begin position="1"/>
        <end position="18"/>
    </location>
</feature>
<proteinExistence type="predicted"/>
<accession>A0AAN6TSC1</accession>
<reference evidence="2" key="1">
    <citation type="journal article" date="2023" name="Mol. Phylogenet. Evol.">
        <title>Genome-scale phylogeny and comparative genomics of the fungal order Sordariales.</title>
        <authorList>
            <person name="Hensen N."/>
            <person name="Bonometti L."/>
            <person name="Westerberg I."/>
            <person name="Brannstrom I.O."/>
            <person name="Guillou S."/>
            <person name="Cros-Aarteil S."/>
            <person name="Calhoun S."/>
            <person name="Haridas S."/>
            <person name="Kuo A."/>
            <person name="Mondo S."/>
            <person name="Pangilinan J."/>
            <person name="Riley R."/>
            <person name="LaButti K."/>
            <person name="Andreopoulos B."/>
            <person name="Lipzen A."/>
            <person name="Chen C."/>
            <person name="Yan M."/>
            <person name="Daum C."/>
            <person name="Ng V."/>
            <person name="Clum A."/>
            <person name="Steindorff A."/>
            <person name="Ohm R.A."/>
            <person name="Martin F."/>
            <person name="Silar P."/>
            <person name="Natvig D.O."/>
            <person name="Lalanne C."/>
            <person name="Gautier V."/>
            <person name="Ament-Velasquez S.L."/>
            <person name="Kruys A."/>
            <person name="Hutchinson M.I."/>
            <person name="Powell A.J."/>
            <person name="Barry K."/>
            <person name="Miller A.N."/>
            <person name="Grigoriev I.V."/>
            <person name="Debuchy R."/>
            <person name="Gladieux P."/>
            <person name="Hiltunen Thoren M."/>
            <person name="Johannesson H."/>
        </authorList>
    </citation>
    <scope>NUCLEOTIDE SEQUENCE</scope>
    <source>
        <strain evidence="2">CBS 731.68</strain>
    </source>
</reference>
<dbReference type="EMBL" id="MU853245">
    <property type="protein sequence ID" value="KAK4119764.1"/>
    <property type="molecule type" value="Genomic_DNA"/>
</dbReference>
<dbReference type="Proteomes" id="UP001302602">
    <property type="component" value="Unassembled WGS sequence"/>
</dbReference>
<evidence type="ECO:0000313" key="3">
    <source>
        <dbReference type="Proteomes" id="UP001302602"/>
    </source>
</evidence>
<protein>
    <submittedName>
        <fullName evidence="2">Uncharacterized protein</fullName>
    </submittedName>
</protein>
<feature type="chain" id="PRO_5042867047" evidence="1">
    <location>
        <begin position="19"/>
        <end position="116"/>
    </location>
</feature>
<reference evidence="2" key="2">
    <citation type="submission" date="2023-05" db="EMBL/GenBank/DDBJ databases">
        <authorList>
            <consortium name="Lawrence Berkeley National Laboratory"/>
            <person name="Steindorff A."/>
            <person name="Hensen N."/>
            <person name="Bonometti L."/>
            <person name="Westerberg I."/>
            <person name="Brannstrom I.O."/>
            <person name="Guillou S."/>
            <person name="Cros-Aarteil S."/>
            <person name="Calhoun S."/>
            <person name="Haridas S."/>
            <person name="Kuo A."/>
            <person name="Mondo S."/>
            <person name="Pangilinan J."/>
            <person name="Riley R."/>
            <person name="Labutti K."/>
            <person name="Andreopoulos B."/>
            <person name="Lipzen A."/>
            <person name="Chen C."/>
            <person name="Yanf M."/>
            <person name="Daum C."/>
            <person name="Ng V."/>
            <person name="Clum A."/>
            <person name="Ohm R."/>
            <person name="Martin F."/>
            <person name="Silar P."/>
            <person name="Natvig D."/>
            <person name="Lalanne C."/>
            <person name="Gautier V."/>
            <person name="Ament-Velasquez S.L."/>
            <person name="Kruys A."/>
            <person name="Hutchinson M.I."/>
            <person name="Powell A.J."/>
            <person name="Barry K."/>
            <person name="Miller A.N."/>
            <person name="Grigoriev I.V."/>
            <person name="Debuchy R."/>
            <person name="Gladieux P."/>
            <person name="Thoren M.H."/>
            <person name="Johannesson H."/>
        </authorList>
    </citation>
    <scope>NUCLEOTIDE SEQUENCE</scope>
    <source>
        <strain evidence="2">CBS 731.68</strain>
    </source>
</reference>